<dbReference type="InterPro" id="IPR036526">
    <property type="entry name" value="C-N_Hydrolase_sf"/>
</dbReference>
<evidence type="ECO:0000256" key="8">
    <source>
        <dbReference type="ARBA" id="ARBA00023315"/>
    </source>
</evidence>
<evidence type="ECO:0000313" key="12">
    <source>
        <dbReference type="Proteomes" id="UP000432089"/>
    </source>
</evidence>
<dbReference type="UniPathway" id="UPA00666"/>
<evidence type="ECO:0000256" key="6">
    <source>
        <dbReference type="ARBA" id="ARBA00022989"/>
    </source>
</evidence>
<keyword evidence="11" id="KW-0449">Lipoprotein</keyword>
<feature type="transmembrane region" description="Helical" evidence="9">
    <location>
        <begin position="50"/>
        <end position="71"/>
    </location>
</feature>
<organism evidence="11 12">
    <name type="scientific">Plantimonas leprariae</name>
    <dbReference type="NCBI Taxonomy" id="2615207"/>
    <lineage>
        <taxon>Bacteria</taxon>
        <taxon>Pseudomonadati</taxon>
        <taxon>Pseudomonadota</taxon>
        <taxon>Alphaproteobacteria</taxon>
        <taxon>Hyphomicrobiales</taxon>
        <taxon>Aurantimonadaceae</taxon>
        <taxon>Plantimonas</taxon>
    </lineage>
</organism>
<dbReference type="PANTHER" id="PTHR38686">
    <property type="entry name" value="APOLIPOPROTEIN N-ACYLTRANSFERASE"/>
    <property type="match status" value="1"/>
</dbReference>
<keyword evidence="6 9" id="KW-1133">Transmembrane helix</keyword>
<dbReference type="InterPro" id="IPR045378">
    <property type="entry name" value="LNT_N"/>
</dbReference>
<dbReference type="Proteomes" id="UP000432089">
    <property type="component" value="Unassembled WGS sequence"/>
</dbReference>
<comment type="similarity">
    <text evidence="2 9">Belongs to the CN hydrolase family. Apolipoprotein N-acyltransferase subfamily.</text>
</comment>
<accession>A0A7V7PT87</accession>
<keyword evidence="5 9" id="KW-0812">Transmembrane</keyword>
<dbReference type="AlphaFoldDB" id="A0A7V7PT87"/>
<feature type="transmembrane region" description="Helical" evidence="9">
    <location>
        <begin position="523"/>
        <end position="541"/>
    </location>
</feature>
<dbReference type="GO" id="GO:0005886">
    <property type="term" value="C:plasma membrane"/>
    <property type="evidence" value="ECO:0007669"/>
    <property type="project" value="UniProtKB-SubCell"/>
</dbReference>
<keyword evidence="7 9" id="KW-0472">Membrane</keyword>
<dbReference type="Pfam" id="PF00795">
    <property type="entry name" value="CN_hydrolase"/>
    <property type="match status" value="1"/>
</dbReference>
<evidence type="ECO:0000256" key="5">
    <source>
        <dbReference type="ARBA" id="ARBA00022692"/>
    </source>
</evidence>
<dbReference type="EC" id="2.3.1.269" evidence="9"/>
<feature type="transmembrane region" description="Helical" evidence="9">
    <location>
        <begin position="150"/>
        <end position="173"/>
    </location>
</feature>
<dbReference type="CDD" id="cd07571">
    <property type="entry name" value="ALP_N-acyl_transferase"/>
    <property type="match status" value="1"/>
</dbReference>
<evidence type="ECO:0000256" key="7">
    <source>
        <dbReference type="ARBA" id="ARBA00023136"/>
    </source>
</evidence>
<name>A0A7V7PT87_9HYPH</name>
<feature type="transmembrane region" description="Helical" evidence="9">
    <location>
        <begin position="83"/>
        <end position="103"/>
    </location>
</feature>
<proteinExistence type="inferred from homology"/>
<feature type="transmembrane region" description="Helical" evidence="9">
    <location>
        <begin position="220"/>
        <end position="237"/>
    </location>
</feature>
<comment type="function">
    <text evidence="9">Catalyzes the phospholipid dependent N-acylation of the N-terminal cysteine of apolipoprotein, the last step in lipoprotein maturation.</text>
</comment>
<dbReference type="EMBL" id="VZDO01000001">
    <property type="protein sequence ID" value="KAB0682852.1"/>
    <property type="molecule type" value="Genomic_DNA"/>
</dbReference>
<keyword evidence="8 9" id="KW-0012">Acyltransferase</keyword>
<dbReference type="Gene3D" id="3.60.110.10">
    <property type="entry name" value="Carbon-nitrogen hydrolase"/>
    <property type="match status" value="1"/>
</dbReference>
<dbReference type="GO" id="GO:0016410">
    <property type="term" value="F:N-acyltransferase activity"/>
    <property type="evidence" value="ECO:0007669"/>
    <property type="project" value="UniProtKB-UniRule"/>
</dbReference>
<feature type="domain" description="CN hydrolase" evidence="10">
    <location>
        <begin position="255"/>
        <end position="514"/>
    </location>
</feature>
<reference evidence="11 12" key="1">
    <citation type="submission" date="2019-09" db="EMBL/GenBank/DDBJ databases">
        <title>YIM 132180 draft genome.</title>
        <authorList>
            <person name="Zhang K."/>
        </authorList>
    </citation>
    <scope>NUCLEOTIDE SEQUENCE [LARGE SCALE GENOMIC DNA]</scope>
    <source>
        <strain evidence="11 12">YIM 132180</strain>
    </source>
</reference>
<evidence type="ECO:0000256" key="2">
    <source>
        <dbReference type="ARBA" id="ARBA00010065"/>
    </source>
</evidence>
<feature type="transmembrane region" description="Helical" evidence="9">
    <location>
        <begin position="22"/>
        <end position="44"/>
    </location>
</feature>
<evidence type="ECO:0000256" key="3">
    <source>
        <dbReference type="ARBA" id="ARBA00022475"/>
    </source>
</evidence>
<dbReference type="GO" id="GO:0042158">
    <property type="term" value="P:lipoprotein biosynthetic process"/>
    <property type="evidence" value="ECO:0007669"/>
    <property type="project" value="UniProtKB-UniRule"/>
</dbReference>
<keyword evidence="12" id="KW-1185">Reference proteome</keyword>
<comment type="catalytic activity">
    <reaction evidence="9">
        <text>N-terminal S-1,2-diacyl-sn-glyceryl-L-cysteinyl-[lipoprotein] + a glycerophospholipid = N-acyl-S-1,2-diacyl-sn-glyceryl-L-cysteinyl-[lipoprotein] + a 2-acyl-sn-glycero-3-phospholipid + H(+)</text>
        <dbReference type="Rhea" id="RHEA:48228"/>
        <dbReference type="Rhea" id="RHEA-COMP:14681"/>
        <dbReference type="Rhea" id="RHEA-COMP:14684"/>
        <dbReference type="ChEBI" id="CHEBI:15378"/>
        <dbReference type="ChEBI" id="CHEBI:136912"/>
        <dbReference type="ChEBI" id="CHEBI:140656"/>
        <dbReference type="ChEBI" id="CHEBI:140657"/>
        <dbReference type="ChEBI" id="CHEBI:140660"/>
        <dbReference type="EC" id="2.3.1.269"/>
    </reaction>
</comment>
<comment type="subcellular location">
    <subcellularLocation>
        <location evidence="1 9">Cell membrane</location>
        <topology evidence="1 9">Multi-pass membrane protein</topology>
    </subcellularLocation>
</comment>
<dbReference type="HAMAP" id="MF_01148">
    <property type="entry name" value="Lnt"/>
    <property type="match status" value="1"/>
</dbReference>
<protein>
    <recommendedName>
        <fullName evidence="9">Apolipoprotein N-acyltransferase</fullName>
        <shortName evidence="9">ALP N-acyltransferase</shortName>
        <ecNumber evidence="9">2.3.1.269</ecNumber>
    </recommendedName>
</protein>
<comment type="pathway">
    <text evidence="9">Protein modification; lipoprotein biosynthesis (N-acyl transfer).</text>
</comment>
<feature type="transmembrane region" description="Helical" evidence="9">
    <location>
        <begin position="115"/>
        <end position="138"/>
    </location>
</feature>
<dbReference type="Pfam" id="PF20154">
    <property type="entry name" value="LNT_N"/>
    <property type="match status" value="1"/>
</dbReference>
<comment type="caution">
    <text evidence="11">The sequence shown here is derived from an EMBL/GenBank/DDBJ whole genome shotgun (WGS) entry which is preliminary data.</text>
</comment>
<gene>
    <name evidence="9 11" type="primary">lnt</name>
    <name evidence="11" type="ORF">F6X38_01860</name>
</gene>
<feature type="transmembrane region" description="Helical" evidence="9">
    <location>
        <begin position="193"/>
        <end position="213"/>
    </location>
</feature>
<dbReference type="InterPro" id="IPR003010">
    <property type="entry name" value="C-N_Hydrolase"/>
</dbReference>
<dbReference type="NCBIfam" id="TIGR00546">
    <property type="entry name" value="lnt"/>
    <property type="match status" value="1"/>
</dbReference>
<dbReference type="InterPro" id="IPR004563">
    <property type="entry name" value="Apolipo_AcylTrfase"/>
</dbReference>
<evidence type="ECO:0000313" key="11">
    <source>
        <dbReference type="EMBL" id="KAB0682852.1"/>
    </source>
</evidence>
<evidence type="ECO:0000256" key="4">
    <source>
        <dbReference type="ARBA" id="ARBA00022679"/>
    </source>
</evidence>
<keyword evidence="4 9" id="KW-0808">Transferase</keyword>
<evidence type="ECO:0000256" key="1">
    <source>
        <dbReference type="ARBA" id="ARBA00004651"/>
    </source>
</evidence>
<sequence length="547" mass="57312">MTASSGTATGRASMIERLAARIVLLGGWRRALLAVVAGALLTFGLPPFNFPAVGFLSFPVLVLLVDGAAGAPDRGFLRRLAPAFRIGWCFGLGYFVGGLWWLGAAMTVEGDAFLWAIPFAVLGLPAVLAVYFGLAAALARAVWSDGAGRVLALAASFALFEYGRARLFTGFPWNELGVLAAPSPLFMQSLELIGLHGLTLLAVFVFAAPVLLLAVGGRPFAVVALVLLVAHVGYGAYRLGTGPAGTVPGVSLRVVQPNIDQGEKWDAAEAERIFDRLLQLTKRPDAGNDAGPPPPAGRTLVIWPESAFPFILTERPDAVARLADALGTGETLLAGAVRLDASPGAEPRYYNSVYAIDENGEIVAAADKVHLVPFGEYVPFEGFLKNVLGLRQLAELPGGFSAGAARQSIALPGLGPLLPLICYEAIFGDEIAARGERPAAIVNVTNDAWYGRTPGPYQHLRQAELTAVSLGLPLIRAANTGISVVTDPYGRPLDGLALGSAGTIEAALPAALPVTPFAKWGNFMFWIGLAGTATIGIFAAVRDARVD</sequence>
<evidence type="ECO:0000259" key="10">
    <source>
        <dbReference type="PROSITE" id="PS50263"/>
    </source>
</evidence>
<dbReference type="SUPFAM" id="SSF56317">
    <property type="entry name" value="Carbon-nitrogen hydrolase"/>
    <property type="match status" value="1"/>
</dbReference>
<keyword evidence="3 9" id="KW-1003">Cell membrane</keyword>
<dbReference type="PANTHER" id="PTHR38686:SF1">
    <property type="entry name" value="APOLIPOPROTEIN N-ACYLTRANSFERASE"/>
    <property type="match status" value="1"/>
</dbReference>
<evidence type="ECO:0000256" key="9">
    <source>
        <dbReference type="HAMAP-Rule" id="MF_01148"/>
    </source>
</evidence>
<dbReference type="PROSITE" id="PS50263">
    <property type="entry name" value="CN_HYDROLASE"/>
    <property type="match status" value="1"/>
</dbReference>